<keyword evidence="1" id="KW-0614">Plasmid</keyword>
<protein>
    <submittedName>
        <fullName evidence="1">Uncharacterized protein</fullName>
    </submittedName>
</protein>
<accession>A0A8B0SVV7</accession>
<proteinExistence type="predicted"/>
<dbReference type="AlphaFoldDB" id="A0A8B0SVV7"/>
<name>A0A8B0SVV7_KLEPN</name>
<evidence type="ECO:0000313" key="1">
    <source>
        <dbReference type="EMBL" id="QTX13857.1"/>
    </source>
</evidence>
<reference evidence="1" key="1">
    <citation type="submission" date="2020-01" db="EMBL/GenBank/DDBJ databases">
        <authorList>
            <person name="Qin S."/>
        </authorList>
    </citation>
    <scope>NUCLEOTIDE SEQUENCE</scope>
    <source>
        <strain evidence="1">CVir17-16-YZ6g</strain>
        <plasmid evidence="1">p17-15-vir-like</plasmid>
    </source>
</reference>
<geneLocation type="plasmid" evidence="1">
    <name>p17-15-vir-like</name>
</geneLocation>
<organism evidence="1">
    <name type="scientific">Klebsiella pneumoniae</name>
    <dbReference type="NCBI Taxonomy" id="573"/>
    <lineage>
        <taxon>Bacteria</taxon>
        <taxon>Pseudomonadati</taxon>
        <taxon>Pseudomonadota</taxon>
        <taxon>Gammaproteobacteria</taxon>
        <taxon>Enterobacterales</taxon>
        <taxon>Enterobacteriaceae</taxon>
        <taxon>Klebsiella/Raoultella group</taxon>
        <taxon>Klebsiella</taxon>
        <taxon>Klebsiella pneumoniae complex</taxon>
    </lineage>
</organism>
<sequence>MRTTIFIELRRYTILNQWIISGANGKRYSSQFVWLLCLFFYRMQEHDSQKVTFFNNKSDDISRIALKKGKKYMSMHNKKSDSYF</sequence>
<dbReference type="EMBL" id="MN956836">
    <property type="protein sequence ID" value="QTX13857.1"/>
    <property type="molecule type" value="Genomic_DNA"/>
</dbReference>